<evidence type="ECO:0000313" key="1">
    <source>
        <dbReference type="EMBL" id="MFC4311859.1"/>
    </source>
</evidence>
<protein>
    <recommendedName>
        <fullName evidence="3">Knr4/Smi1-like domain-containing protein</fullName>
    </recommendedName>
</protein>
<comment type="caution">
    <text evidence="1">The sequence shown here is derived from an EMBL/GenBank/DDBJ whole genome shotgun (WGS) entry which is preliminary data.</text>
</comment>
<reference evidence="2" key="1">
    <citation type="journal article" date="2019" name="Int. J. Syst. Evol. Microbiol.">
        <title>The Global Catalogue of Microorganisms (GCM) 10K type strain sequencing project: providing services to taxonomists for standard genome sequencing and annotation.</title>
        <authorList>
            <consortium name="The Broad Institute Genomics Platform"/>
            <consortium name="The Broad Institute Genome Sequencing Center for Infectious Disease"/>
            <person name="Wu L."/>
            <person name="Ma J."/>
        </authorList>
    </citation>
    <scope>NUCLEOTIDE SEQUENCE [LARGE SCALE GENOMIC DNA]</scope>
    <source>
        <strain evidence="2">CGMCC 1.10759</strain>
    </source>
</reference>
<organism evidence="1 2">
    <name type="scientific">Steroidobacter flavus</name>
    <dbReference type="NCBI Taxonomy" id="1842136"/>
    <lineage>
        <taxon>Bacteria</taxon>
        <taxon>Pseudomonadati</taxon>
        <taxon>Pseudomonadota</taxon>
        <taxon>Gammaproteobacteria</taxon>
        <taxon>Steroidobacterales</taxon>
        <taxon>Steroidobacteraceae</taxon>
        <taxon>Steroidobacter</taxon>
    </lineage>
</organism>
<accession>A0ABV8SZS7</accession>
<dbReference type="EMBL" id="JBHSDU010000010">
    <property type="protein sequence ID" value="MFC4311859.1"/>
    <property type="molecule type" value="Genomic_DNA"/>
</dbReference>
<sequence length="270" mass="30015">MSRANTKLAAIAKRLPKGAELPAEFPAFVSLVTHATNARQDALRVAWSDFTELLNVDKAAVAEFLPFLKRADGGGVAFWMDGGNQHIAVYDSEGGYEIVAVDFRDFLARLGTPTEEFRELIELDVDLDTSELIPATTPKPVPEALNDKLKAWIESHSLSAPILKSAEGEELRKTLVAMAERMVADGLSKVYTPRSVYWKMDLVLEKQGESWRATYLDYGKWRDLPAKYELIERMPALLPLMKSRKARYALNIMKGGEVFADGGNELALVP</sequence>
<proteinExistence type="predicted"/>
<name>A0ABV8SZS7_9GAMM</name>
<evidence type="ECO:0008006" key="3">
    <source>
        <dbReference type="Google" id="ProtNLM"/>
    </source>
</evidence>
<dbReference type="RefSeq" id="WP_380600761.1">
    <property type="nucleotide sequence ID" value="NZ_JBHSDU010000010.1"/>
</dbReference>
<dbReference type="Proteomes" id="UP001595904">
    <property type="component" value="Unassembled WGS sequence"/>
</dbReference>
<gene>
    <name evidence="1" type="ORF">ACFPN2_22450</name>
</gene>
<keyword evidence="2" id="KW-1185">Reference proteome</keyword>
<evidence type="ECO:0000313" key="2">
    <source>
        <dbReference type="Proteomes" id="UP001595904"/>
    </source>
</evidence>